<dbReference type="InterPro" id="IPR036052">
    <property type="entry name" value="TrpB-like_PALP_sf"/>
</dbReference>
<evidence type="ECO:0000313" key="6">
    <source>
        <dbReference type="Proteomes" id="UP000568380"/>
    </source>
</evidence>
<name>A0A7W7ZX48_9ACTN</name>
<keyword evidence="2" id="KW-0663">Pyridoxal phosphate</keyword>
<evidence type="ECO:0000256" key="2">
    <source>
        <dbReference type="ARBA" id="ARBA00022898"/>
    </source>
</evidence>
<keyword evidence="3 5" id="KW-0456">Lyase</keyword>
<evidence type="ECO:0000256" key="3">
    <source>
        <dbReference type="ARBA" id="ARBA00023239"/>
    </source>
</evidence>
<dbReference type="EC" id="4.2.3.1" evidence="5"/>
<dbReference type="RefSeq" id="WP_184958439.1">
    <property type="nucleotide sequence ID" value="NZ_JACHIN010000001.1"/>
</dbReference>
<protein>
    <submittedName>
        <fullName evidence="5">Threonine synthase</fullName>
        <ecNumber evidence="5">4.2.3.1</ecNumber>
    </submittedName>
</protein>
<dbReference type="GO" id="GO:0004794">
    <property type="term" value="F:threonine deaminase activity"/>
    <property type="evidence" value="ECO:0007669"/>
    <property type="project" value="TreeGrafter"/>
</dbReference>
<dbReference type="GO" id="GO:0009097">
    <property type="term" value="P:isoleucine biosynthetic process"/>
    <property type="evidence" value="ECO:0007669"/>
    <property type="project" value="TreeGrafter"/>
</dbReference>
<feature type="domain" description="Tryptophan synthase beta chain-like PALP" evidence="4">
    <location>
        <begin position="78"/>
        <end position="364"/>
    </location>
</feature>
<reference evidence="5 6" key="1">
    <citation type="submission" date="2020-08" db="EMBL/GenBank/DDBJ databases">
        <title>Genomic Encyclopedia of Type Strains, Phase IV (KMG-IV): sequencing the most valuable type-strain genomes for metagenomic binning, comparative biology and taxonomic classification.</title>
        <authorList>
            <person name="Goeker M."/>
        </authorList>
    </citation>
    <scope>NUCLEOTIDE SEQUENCE [LARGE SCALE GENOMIC DNA]</scope>
    <source>
        <strain evidence="5 6">DSM 45385</strain>
    </source>
</reference>
<dbReference type="GO" id="GO:0004795">
    <property type="term" value="F:threonine synthase activity"/>
    <property type="evidence" value="ECO:0007669"/>
    <property type="project" value="UniProtKB-EC"/>
</dbReference>
<accession>A0A7W7ZX48</accession>
<sequence>MTAPSLAVAQRSLGDPSISYPLVPPLTRGCPKTSTDALAYPLEVDYDYDRVPAGLFEQAPLPDIARWAPLLPPLHAPTLGEGGTPLLELDDGVYLKDESRNPTWSHKDRLNRVTVSAALAAGAPGVVVASSGNHGASAAAYAARAGLKAVVLASADSPPAVQSFVRAYGAKVLTVDADRRWPLLRDIVDELGYHPVSNQTVTHTGHPYGPEGYKTIAYELFAQLGRVPAAVFTPTGYGELLYGVWKGFTELRRTGATTDAPLMFACEPAAGAPTARALADGEPATIVDAGPSDAYAILCTVGGHRAVRAVRDSGGLALPVGDDTMRAAQRELAGQGIWQELSGAAGLAAYRALGRTFDGPVVCVGTSSGFKDLGVGTRPAEVLTAPTWRDAL</sequence>
<dbReference type="AlphaFoldDB" id="A0A7W7ZX48"/>
<gene>
    <name evidence="5" type="ORF">HNR40_000823</name>
</gene>
<organism evidence="5 6">
    <name type="scientific">Nonomuraea endophytica</name>
    <dbReference type="NCBI Taxonomy" id="714136"/>
    <lineage>
        <taxon>Bacteria</taxon>
        <taxon>Bacillati</taxon>
        <taxon>Actinomycetota</taxon>
        <taxon>Actinomycetes</taxon>
        <taxon>Streptosporangiales</taxon>
        <taxon>Streptosporangiaceae</taxon>
        <taxon>Nonomuraea</taxon>
    </lineage>
</organism>
<proteinExistence type="predicted"/>
<dbReference type="GO" id="GO:0006567">
    <property type="term" value="P:L-threonine catabolic process"/>
    <property type="evidence" value="ECO:0007669"/>
    <property type="project" value="TreeGrafter"/>
</dbReference>
<dbReference type="PANTHER" id="PTHR48078">
    <property type="entry name" value="THREONINE DEHYDRATASE, MITOCHONDRIAL-RELATED"/>
    <property type="match status" value="1"/>
</dbReference>
<dbReference type="Proteomes" id="UP000568380">
    <property type="component" value="Unassembled WGS sequence"/>
</dbReference>
<dbReference type="GO" id="GO:0006565">
    <property type="term" value="P:L-serine catabolic process"/>
    <property type="evidence" value="ECO:0007669"/>
    <property type="project" value="TreeGrafter"/>
</dbReference>
<keyword evidence="6" id="KW-1185">Reference proteome</keyword>
<dbReference type="Gene3D" id="3.40.50.1100">
    <property type="match status" value="2"/>
</dbReference>
<dbReference type="InterPro" id="IPR001926">
    <property type="entry name" value="TrpB-like_PALP"/>
</dbReference>
<dbReference type="PANTHER" id="PTHR48078:SF6">
    <property type="entry name" value="L-THREONINE DEHYDRATASE CATABOLIC TDCB"/>
    <property type="match status" value="1"/>
</dbReference>
<evidence type="ECO:0000256" key="1">
    <source>
        <dbReference type="ARBA" id="ARBA00001933"/>
    </source>
</evidence>
<comment type="caution">
    <text evidence="5">The sequence shown here is derived from an EMBL/GenBank/DDBJ whole genome shotgun (WGS) entry which is preliminary data.</text>
</comment>
<dbReference type="GO" id="GO:0003941">
    <property type="term" value="F:L-serine ammonia-lyase activity"/>
    <property type="evidence" value="ECO:0007669"/>
    <property type="project" value="TreeGrafter"/>
</dbReference>
<dbReference type="EMBL" id="JACHIN010000001">
    <property type="protein sequence ID" value="MBB5075377.1"/>
    <property type="molecule type" value="Genomic_DNA"/>
</dbReference>
<dbReference type="InterPro" id="IPR050147">
    <property type="entry name" value="Ser/Thr_Dehydratase"/>
</dbReference>
<comment type="cofactor">
    <cofactor evidence="1">
        <name>pyridoxal 5'-phosphate</name>
        <dbReference type="ChEBI" id="CHEBI:597326"/>
    </cofactor>
</comment>
<evidence type="ECO:0000259" key="4">
    <source>
        <dbReference type="Pfam" id="PF00291"/>
    </source>
</evidence>
<evidence type="ECO:0000313" key="5">
    <source>
        <dbReference type="EMBL" id="MBB5075377.1"/>
    </source>
</evidence>
<dbReference type="SUPFAM" id="SSF53686">
    <property type="entry name" value="Tryptophan synthase beta subunit-like PLP-dependent enzymes"/>
    <property type="match status" value="1"/>
</dbReference>
<dbReference type="Pfam" id="PF00291">
    <property type="entry name" value="PALP"/>
    <property type="match status" value="1"/>
</dbReference>